<keyword evidence="2" id="KW-1185">Reference proteome</keyword>
<sequence length="174" mass="20802">MNDAIRRMPWCVASPLRVKAGYEADKYKEGVNLRSIRIWMERERKEGTDNTISNFRHERDREHPLFEIHRCRVNFDETRKPTSIGVGVENARYSRTTEKSMVLYDQRFPFYSFLQCPREETSIEFITKFGLNNGMGVTSEILYHRRGARFRQRQTTLKCQWLRVSLELARLVYI</sequence>
<protein>
    <submittedName>
        <fullName evidence="1">Uncharacterized protein</fullName>
    </submittedName>
</protein>
<name>A0A4C1T0Z2_EUMVA</name>
<gene>
    <name evidence="1" type="ORF">EVAR_92036_1</name>
</gene>
<evidence type="ECO:0000313" key="1">
    <source>
        <dbReference type="EMBL" id="GBP07118.1"/>
    </source>
</evidence>
<dbReference type="AlphaFoldDB" id="A0A4C1T0Z2"/>
<organism evidence="1 2">
    <name type="scientific">Eumeta variegata</name>
    <name type="common">Bagworm moth</name>
    <name type="synonym">Eumeta japonica</name>
    <dbReference type="NCBI Taxonomy" id="151549"/>
    <lineage>
        <taxon>Eukaryota</taxon>
        <taxon>Metazoa</taxon>
        <taxon>Ecdysozoa</taxon>
        <taxon>Arthropoda</taxon>
        <taxon>Hexapoda</taxon>
        <taxon>Insecta</taxon>
        <taxon>Pterygota</taxon>
        <taxon>Neoptera</taxon>
        <taxon>Endopterygota</taxon>
        <taxon>Lepidoptera</taxon>
        <taxon>Glossata</taxon>
        <taxon>Ditrysia</taxon>
        <taxon>Tineoidea</taxon>
        <taxon>Psychidae</taxon>
        <taxon>Oiketicinae</taxon>
        <taxon>Eumeta</taxon>
    </lineage>
</organism>
<comment type="caution">
    <text evidence="1">The sequence shown here is derived from an EMBL/GenBank/DDBJ whole genome shotgun (WGS) entry which is preliminary data.</text>
</comment>
<evidence type="ECO:0000313" key="2">
    <source>
        <dbReference type="Proteomes" id="UP000299102"/>
    </source>
</evidence>
<dbReference type="Proteomes" id="UP000299102">
    <property type="component" value="Unassembled WGS sequence"/>
</dbReference>
<proteinExistence type="predicted"/>
<reference evidence="1 2" key="1">
    <citation type="journal article" date="2019" name="Commun. Biol.">
        <title>The bagworm genome reveals a unique fibroin gene that provides high tensile strength.</title>
        <authorList>
            <person name="Kono N."/>
            <person name="Nakamura H."/>
            <person name="Ohtoshi R."/>
            <person name="Tomita M."/>
            <person name="Numata K."/>
            <person name="Arakawa K."/>
        </authorList>
    </citation>
    <scope>NUCLEOTIDE SEQUENCE [LARGE SCALE GENOMIC DNA]</scope>
</reference>
<dbReference type="EMBL" id="BGZK01000025">
    <property type="protein sequence ID" value="GBP07118.1"/>
    <property type="molecule type" value="Genomic_DNA"/>
</dbReference>
<accession>A0A4C1T0Z2</accession>